<dbReference type="SUPFAM" id="SSF51338">
    <property type="entry name" value="Composite domain of metallo-dependent hydrolases"/>
    <property type="match status" value="1"/>
</dbReference>
<accession>A0A3M6UPB3</accession>
<dbReference type="Pfam" id="PF07969">
    <property type="entry name" value="Amidohydro_3"/>
    <property type="match status" value="1"/>
</dbReference>
<protein>
    <recommendedName>
        <fullName evidence="1">Amidohydrolase 3 domain-containing protein</fullName>
    </recommendedName>
</protein>
<reference evidence="2 3" key="1">
    <citation type="journal article" date="2018" name="Sci. Rep.">
        <title>Comparative analysis of the Pocillopora damicornis genome highlights role of immune system in coral evolution.</title>
        <authorList>
            <person name="Cunning R."/>
            <person name="Bay R.A."/>
            <person name="Gillette P."/>
            <person name="Baker A.C."/>
            <person name="Traylor-Knowles N."/>
        </authorList>
    </citation>
    <scope>NUCLEOTIDE SEQUENCE [LARGE SCALE GENOMIC DNA]</scope>
    <source>
        <strain evidence="2">RSMAS</strain>
        <tissue evidence="2">Whole animal</tissue>
    </source>
</reference>
<dbReference type="Proteomes" id="UP000275408">
    <property type="component" value="Unassembled WGS sequence"/>
</dbReference>
<evidence type="ECO:0000313" key="2">
    <source>
        <dbReference type="EMBL" id="RMX55533.1"/>
    </source>
</evidence>
<dbReference type="InterPro" id="IPR011059">
    <property type="entry name" value="Metal-dep_hydrolase_composite"/>
</dbReference>
<dbReference type="InterPro" id="IPR013108">
    <property type="entry name" value="Amidohydro_3"/>
</dbReference>
<dbReference type="InterPro" id="IPR032466">
    <property type="entry name" value="Metal_Hydrolase"/>
</dbReference>
<dbReference type="SUPFAM" id="SSF51556">
    <property type="entry name" value="Metallo-dependent hydrolases"/>
    <property type="match status" value="1"/>
</dbReference>
<dbReference type="AlphaFoldDB" id="A0A3M6UPB3"/>
<dbReference type="EMBL" id="RCHS01001032">
    <property type="protein sequence ID" value="RMX55533.1"/>
    <property type="molecule type" value="Genomic_DNA"/>
</dbReference>
<name>A0A3M6UPB3_POCDA</name>
<evidence type="ECO:0000313" key="3">
    <source>
        <dbReference type="Proteomes" id="UP000275408"/>
    </source>
</evidence>
<evidence type="ECO:0000259" key="1">
    <source>
        <dbReference type="Pfam" id="PF07969"/>
    </source>
</evidence>
<proteinExistence type="predicted"/>
<dbReference type="PANTHER" id="PTHR22642">
    <property type="entry name" value="IMIDAZOLONEPROPIONASE"/>
    <property type="match status" value="1"/>
</dbReference>
<dbReference type="Gene3D" id="3.10.310.70">
    <property type="match status" value="1"/>
</dbReference>
<gene>
    <name evidence="2" type="ORF">pdam_00025175</name>
</gene>
<dbReference type="PANTHER" id="PTHR22642:SF2">
    <property type="entry name" value="PROTEIN LONG AFTER FAR-RED 3"/>
    <property type="match status" value="1"/>
</dbReference>
<organism evidence="2 3">
    <name type="scientific">Pocillopora damicornis</name>
    <name type="common">Cauliflower coral</name>
    <name type="synonym">Millepora damicornis</name>
    <dbReference type="NCBI Taxonomy" id="46731"/>
    <lineage>
        <taxon>Eukaryota</taxon>
        <taxon>Metazoa</taxon>
        <taxon>Cnidaria</taxon>
        <taxon>Anthozoa</taxon>
        <taxon>Hexacorallia</taxon>
        <taxon>Scleractinia</taxon>
        <taxon>Astrocoeniina</taxon>
        <taxon>Pocilloporidae</taxon>
        <taxon>Pocillopora</taxon>
    </lineage>
</organism>
<dbReference type="Gene3D" id="2.30.40.10">
    <property type="entry name" value="Urease, subunit C, domain 1"/>
    <property type="match status" value="1"/>
</dbReference>
<dbReference type="Gene3D" id="3.20.20.140">
    <property type="entry name" value="Metal-dependent hydrolases"/>
    <property type="match status" value="1"/>
</dbReference>
<comment type="caution">
    <text evidence="2">The sequence shown here is derived from an EMBL/GenBank/DDBJ whole genome shotgun (WGS) entry which is preliminary data.</text>
</comment>
<dbReference type="STRING" id="46731.A0A3M6UPB3"/>
<sequence>MSSTADVILYGGSIITMDEKNPSAEALAVTGNIITAVGKLDEVFALAGETTKVIYLNQKTLLPGFIEPHTHATALVLVNTAYTNISGYDYHTYNDVNEKMKETIRKLDTETSPLPWALFFGWDPELIPSLPLLSADFLDKVFSSEVPVVVVGQSGHVAWVNRKAFEVANVDDSIENADGGVFVKDDEGHLTGQLFEVYAIERVTSYAPQPTLSDLQTKIKDQWKDFASRGFTTVTEMAYQRNPAFDTLLLKESEQRDCPIRLALYQVVYGPENSIKEEKSSTRSHYQCCPSLLRIDDSMDGSLDQDEPIIEGSDKLWVAGVKVIADGSPHCGTAAVQEPYLNSNLTEILGFPESPQYGTLNYTTDELLEIVQSYHKKGTQIAIHAHGERAIDQVLTVYEQVVSKVPKDTRHRIEHLGLATVDTIARAGELKLALSFFVCHLYFYAKSFTEYIFGRERTDLNRDD</sequence>
<dbReference type="GO" id="GO:0016810">
    <property type="term" value="F:hydrolase activity, acting on carbon-nitrogen (but not peptide) bonds"/>
    <property type="evidence" value="ECO:0007669"/>
    <property type="project" value="InterPro"/>
</dbReference>
<keyword evidence="3" id="KW-1185">Reference proteome</keyword>
<feature type="domain" description="Amidohydrolase 3" evidence="1">
    <location>
        <begin position="53"/>
        <end position="447"/>
    </location>
</feature>
<dbReference type="OrthoDB" id="3501663at2759"/>